<feature type="transmembrane region" description="Helical" evidence="17">
    <location>
        <begin position="346"/>
        <end position="370"/>
    </location>
</feature>
<dbReference type="SMART" id="SM00100">
    <property type="entry name" value="cNMP"/>
    <property type="match status" value="1"/>
</dbReference>
<dbReference type="InterPro" id="IPR050818">
    <property type="entry name" value="KCNH_animal-type"/>
</dbReference>
<dbReference type="FunFam" id="2.60.120.10:FF:000009">
    <property type="entry name" value="Potassium voltage-gated channel subfamily H member 1"/>
    <property type="match status" value="1"/>
</dbReference>
<dbReference type="HOGENOM" id="CLU_005746_3_1_1"/>
<gene>
    <name evidence="20" type="primary">KCNH5</name>
</gene>
<dbReference type="Ensembl" id="ENSONIT00000017093.2">
    <property type="protein sequence ID" value="ENSONIP00000017078.2"/>
    <property type="gene ID" value="ENSONIG00000013580.2"/>
</dbReference>
<dbReference type="CDD" id="cd00038">
    <property type="entry name" value="CAP_ED"/>
    <property type="match status" value="1"/>
</dbReference>
<dbReference type="GO" id="GO:0042391">
    <property type="term" value="P:regulation of membrane potential"/>
    <property type="evidence" value="ECO:0007669"/>
    <property type="project" value="TreeGrafter"/>
</dbReference>
<dbReference type="InterPro" id="IPR035965">
    <property type="entry name" value="PAS-like_dom_sf"/>
</dbReference>
<dbReference type="InterPro" id="IPR005821">
    <property type="entry name" value="Ion_trans_dom"/>
</dbReference>
<evidence type="ECO:0000256" key="13">
    <source>
        <dbReference type="ARBA" id="ARBA00023180"/>
    </source>
</evidence>
<feature type="transmembrane region" description="Helical" evidence="17">
    <location>
        <begin position="217"/>
        <end position="236"/>
    </location>
</feature>
<dbReference type="AlphaFoldDB" id="I3K7I3"/>
<keyword evidence="12 17" id="KW-0472">Membrane</keyword>
<keyword evidence="13" id="KW-0325">Glycoprotein</keyword>
<dbReference type="Gene3D" id="1.10.287.70">
    <property type="match status" value="1"/>
</dbReference>
<feature type="region of interest" description="Disordered" evidence="16">
    <location>
        <begin position="960"/>
        <end position="992"/>
    </location>
</feature>
<dbReference type="GO" id="GO:0008076">
    <property type="term" value="C:voltage-gated potassium channel complex"/>
    <property type="evidence" value="ECO:0007669"/>
    <property type="project" value="TreeGrafter"/>
</dbReference>
<feature type="domain" description="PAC" evidence="19">
    <location>
        <begin position="91"/>
        <end position="143"/>
    </location>
</feature>
<keyword evidence="21" id="KW-1185">Reference proteome</keyword>
<dbReference type="NCBIfam" id="TIGR00229">
    <property type="entry name" value="sensory_box"/>
    <property type="match status" value="1"/>
</dbReference>
<evidence type="ECO:0000259" key="18">
    <source>
        <dbReference type="PROSITE" id="PS50042"/>
    </source>
</evidence>
<feature type="transmembrane region" description="Helical" evidence="17">
    <location>
        <begin position="451"/>
        <end position="472"/>
    </location>
</feature>
<dbReference type="Gene3D" id="3.30.450.20">
    <property type="entry name" value="PAS domain"/>
    <property type="match status" value="1"/>
</dbReference>
<evidence type="ECO:0000259" key="19">
    <source>
        <dbReference type="PROSITE" id="PS50113"/>
    </source>
</evidence>
<dbReference type="Gene3D" id="1.10.1200.260">
    <property type="match status" value="1"/>
</dbReference>
<dbReference type="InterPro" id="IPR018490">
    <property type="entry name" value="cNMP-bd_dom_sf"/>
</dbReference>
<organism evidence="20 21">
    <name type="scientific">Oreochromis niloticus</name>
    <name type="common">Nile tilapia</name>
    <name type="synonym">Tilapia nilotica</name>
    <dbReference type="NCBI Taxonomy" id="8128"/>
    <lineage>
        <taxon>Eukaryota</taxon>
        <taxon>Metazoa</taxon>
        <taxon>Chordata</taxon>
        <taxon>Craniata</taxon>
        <taxon>Vertebrata</taxon>
        <taxon>Euteleostomi</taxon>
        <taxon>Actinopterygii</taxon>
        <taxon>Neopterygii</taxon>
        <taxon>Teleostei</taxon>
        <taxon>Neoteleostei</taxon>
        <taxon>Acanthomorphata</taxon>
        <taxon>Ovalentaria</taxon>
        <taxon>Cichlomorphae</taxon>
        <taxon>Cichliformes</taxon>
        <taxon>Cichlidae</taxon>
        <taxon>African cichlids</taxon>
        <taxon>Pseudocrenilabrinae</taxon>
        <taxon>Oreochromini</taxon>
        <taxon>Oreochromis</taxon>
    </lineage>
</organism>
<evidence type="ECO:0000256" key="9">
    <source>
        <dbReference type="ARBA" id="ARBA00022958"/>
    </source>
</evidence>
<dbReference type="GO" id="GO:0005516">
    <property type="term" value="F:calmodulin binding"/>
    <property type="evidence" value="ECO:0007669"/>
    <property type="project" value="UniProtKB-KW"/>
</dbReference>
<comment type="catalytic activity">
    <reaction evidence="15">
        <text>K(+)(in) = K(+)(out)</text>
        <dbReference type="Rhea" id="RHEA:29463"/>
        <dbReference type="ChEBI" id="CHEBI:29103"/>
    </reaction>
</comment>
<dbReference type="SUPFAM" id="SSF51206">
    <property type="entry name" value="cAMP-binding domain-like"/>
    <property type="match status" value="1"/>
</dbReference>
<dbReference type="Pfam" id="PF13426">
    <property type="entry name" value="PAS_9"/>
    <property type="match status" value="1"/>
</dbReference>
<evidence type="ECO:0000256" key="14">
    <source>
        <dbReference type="ARBA" id="ARBA00023303"/>
    </source>
</evidence>
<evidence type="ECO:0000256" key="10">
    <source>
        <dbReference type="ARBA" id="ARBA00022989"/>
    </source>
</evidence>
<keyword evidence="8" id="KW-0851">Voltage-gated channel</keyword>
<dbReference type="InterPro" id="IPR014710">
    <property type="entry name" value="RmlC-like_jellyroll"/>
</dbReference>
<dbReference type="PRINTS" id="PR01463">
    <property type="entry name" value="EAGCHANLFMLY"/>
</dbReference>
<evidence type="ECO:0000256" key="17">
    <source>
        <dbReference type="SAM" id="Phobius"/>
    </source>
</evidence>
<dbReference type="FunFam" id="1.10.287.70:FF:000035">
    <property type="entry name" value="Potassium voltage-gated channel, subfamily H (Eag-related), member 1"/>
    <property type="match status" value="1"/>
</dbReference>
<keyword evidence="10 17" id="KW-1133">Transmembrane helix</keyword>
<dbReference type="Gene3D" id="2.60.120.10">
    <property type="entry name" value="Jelly Rolls"/>
    <property type="match status" value="1"/>
</dbReference>
<feature type="domain" description="Cyclic nucleotide-binding" evidence="18">
    <location>
        <begin position="551"/>
        <end position="651"/>
    </location>
</feature>
<evidence type="ECO:0000256" key="5">
    <source>
        <dbReference type="ARBA" id="ARBA00022692"/>
    </source>
</evidence>
<reference evidence="21" key="1">
    <citation type="submission" date="2012-01" db="EMBL/GenBank/DDBJ databases">
        <title>The Genome Sequence of Oreochromis niloticus (Nile Tilapia).</title>
        <authorList>
            <consortium name="Broad Institute Genome Assembly Team"/>
            <consortium name="Broad Institute Sequencing Platform"/>
            <person name="Di Palma F."/>
            <person name="Johnson J."/>
            <person name="Lander E.S."/>
            <person name="Lindblad-Toh K."/>
        </authorList>
    </citation>
    <scope>NUCLEOTIDE SEQUENCE [LARGE SCALE GENOMIC DNA]</scope>
</reference>
<feature type="compositionally biased region" description="Polar residues" evidence="16">
    <location>
        <begin position="744"/>
        <end position="764"/>
    </location>
</feature>
<keyword evidence="4" id="KW-0597">Phosphoprotein</keyword>
<dbReference type="Proteomes" id="UP000005207">
    <property type="component" value="Linkage group LG15"/>
</dbReference>
<evidence type="ECO:0000256" key="15">
    <source>
        <dbReference type="ARBA" id="ARBA00034430"/>
    </source>
</evidence>
<dbReference type="Pfam" id="PF00520">
    <property type="entry name" value="Ion_trans"/>
    <property type="match status" value="1"/>
</dbReference>
<dbReference type="InterPro" id="IPR003949">
    <property type="entry name" value="K_chnl_volt-dep_EAG"/>
</dbReference>
<keyword evidence="6" id="KW-0631">Potassium channel</keyword>
<feature type="compositionally biased region" description="Gly residues" evidence="16">
    <location>
        <begin position="802"/>
        <end position="816"/>
    </location>
</feature>
<evidence type="ECO:0000313" key="21">
    <source>
        <dbReference type="Proteomes" id="UP000005207"/>
    </source>
</evidence>
<name>I3K7I3_ORENI</name>
<dbReference type="InterPro" id="IPR003938">
    <property type="entry name" value="K_chnl_volt-dep_EAG/ELK/ERG"/>
</dbReference>
<protein>
    <submittedName>
        <fullName evidence="20">Potassium voltage-gated channel subfamily H member 5</fullName>
    </submittedName>
</protein>
<keyword evidence="11" id="KW-0406">Ion transport</keyword>
<keyword evidence="9" id="KW-0630">Potassium</keyword>
<feature type="region of interest" description="Disordered" evidence="16">
    <location>
        <begin position="735"/>
        <end position="900"/>
    </location>
</feature>
<evidence type="ECO:0000256" key="11">
    <source>
        <dbReference type="ARBA" id="ARBA00023065"/>
    </source>
</evidence>
<keyword evidence="14" id="KW-0407">Ion channel</keyword>
<dbReference type="CDD" id="cd00130">
    <property type="entry name" value="PAS"/>
    <property type="match status" value="1"/>
</dbReference>
<dbReference type="InterPro" id="IPR000014">
    <property type="entry name" value="PAS"/>
</dbReference>
<evidence type="ECO:0000313" key="20">
    <source>
        <dbReference type="Ensembl" id="ENSONIP00000017078.2"/>
    </source>
</evidence>
<evidence type="ECO:0000256" key="1">
    <source>
        <dbReference type="ARBA" id="ARBA00004141"/>
    </source>
</evidence>
<dbReference type="GeneTree" id="ENSGT00940000156540"/>
<evidence type="ECO:0000256" key="6">
    <source>
        <dbReference type="ARBA" id="ARBA00022826"/>
    </source>
</evidence>
<evidence type="ECO:0000256" key="4">
    <source>
        <dbReference type="ARBA" id="ARBA00022553"/>
    </source>
</evidence>
<keyword evidence="3" id="KW-0633">Potassium transport</keyword>
<accession>I3K7I3</accession>
<evidence type="ECO:0000256" key="8">
    <source>
        <dbReference type="ARBA" id="ARBA00022882"/>
    </source>
</evidence>
<reference evidence="20" key="3">
    <citation type="submission" date="2025-09" db="UniProtKB">
        <authorList>
            <consortium name="Ensembl"/>
        </authorList>
    </citation>
    <scope>IDENTIFICATION</scope>
</reference>
<evidence type="ECO:0000256" key="7">
    <source>
        <dbReference type="ARBA" id="ARBA00022860"/>
    </source>
</evidence>
<evidence type="ECO:0000256" key="2">
    <source>
        <dbReference type="ARBA" id="ARBA00022448"/>
    </source>
</evidence>
<feature type="compositionally biased region" description="Basic and acidic residues" evidence="16">
    <location>
        <begin position="874"/>
        <end position="900"/>
    </location>
</feature>
<keyword evidence="7" id="KW-0112">Calmodulin-binding</keyword>
<proteinExistence type="predicted"/>
<dbReference type="Pfam" id="PF00027">
    <property type="entry name" value="cNMP_binding"/>
    <property type="match status" value="1"/>
</dbReference>
<dbReference type="SUPFAM" id="SSF81324">
    <property type="entry name" value="Voltage-gated potassium channels"/>
    <property type="match status" value="1"/>
</dbReference>
<dbReference type="SMART" id="SM00086">
    <property type="entry name" value="PAC"/>
    <property type="match status" value="1"/>
</dbReference>
<evidence type="ECO:0000256" key="3">
    <source>
        <dbReference type="ARBA" id="ARBA00022538"/>
    </source>
</evidence>
<dbReference type="FunFam" id="1.10.1200.260:FF:000003">
    <property type="entry name" value="Potassium voltage-gated channel subfamily H member 1"/>
    <property type="match status" value="1"/>
</dbReference>
<reference evidence="20" key="2">
    <citation type="submission" date="2025-08" db="UniProtKB">
        <authorList>
            <consortium name="Ensembl"/>
        </authorList>
    </citation>
    <scope>IDENTIFICATION</scope>
</reference>
<dbReference type="FunFam" id="3.30.450.20:FF:000009">
    <property type="entry name" value="Potassium voltage-gated channel subfamily H member 1"/>
    <property type="match status" value="1"/>
</dbReference>
<dbReference type="PROSITE" id="PS50113">
    <property type="entry name" value="PAC"/>
    <property type="match status" value="1"/>
</dbReference>
<evidence type="ECO:0000256" key="16">
    <source>
        <dbReference type="SAM" id="MobiDB-lite"/>
    </source>
</evidence>
<sequence>MHGGKRGLVAPQNTFLENIVRRSSETSFLLGNAQILEWPVVYSNDGFCKLSGYHRAEVMHKSSTCNFMYGDLTDKNTIEKIKQTFDSYESNFYEVLLYTKNKTPIWLYMQIAPIRNENDKVVLFLCTFRDITLFKQPIDDESTRGWTKFARLTRALANNRNLVQQLTPLNKSEVSHKPSRLAEALQLGSDILPQYKQEAPKTPPHIILHYCTFKTTWDWIILILTFYTAIMVPYNVSFRTKQNNLAWLVVDSVVDVIFLIDIVLNFHTTFVGPAGEVISDAKLIRMNYLKTWFVIDLLSCLPYDIINAFENGDDGLSSLFSSLKVIRLLRLGRVARKLDHYLEYGAAVLVLLVCVFGLVAHWLACIWYSIGDHEVIDETTNTIKTDSWLYQLALSIGTPYRYNTSGNGRWEGGPNKDTLYISSLYFTMTSLTTIGFGNIAPTTDGEKIFSVAMMMVGSLLYATIFGNVTTIFQQMYTNTNRYHEMLNNVRDFLKLYQVPKGLSERVMDFIVSTWAMSKGIDTDKVLSICPKDMRADICVHLNRQVFNDHPAFRLASDGCLRSLAVEFQTTHCAPGDLIFHIGESVDTLCFVVSGSLEVIQDDEVIAILGKGDVFGDAFWKETTLARACANVRALTYCDLHVIRREALMRVLEFYTAFANSFSRNLILTCNLRKRVIFRKIADVKREQEHQSDVTLSIPEDHPVRKLFQKFRQHRDAQTGESNTYLDHNCVQVEMQQHPQHHTDSNSYTQPSHSVSPQQRQDNTSAGGGNNCNMPEKSEQRSTMEAVGSVSKPCPESRFGQSSGAGGEGNAGSGRGVRGWAKFRNATSAEPARPPIAAPKKNHESGGGGEGSNSAGEETSALHKTDSCDSGITKSDPRIDRAGDSRSSFERSPMERSPMERNPFEHSFVQPLSEQALLQATLHAAKLELKADIQILSGRLSLLEAQVSEILRLLSVKRRLSLPPASSPKARRKSQDSVTTSRPASPKTDDEDL</sequence>
<dbReference type="InterPro" id="IPR001610">
    <property type="entry name" value="PAC"/>
</dbReference>
<dbReference type="PROSITE" id="PS50042">
    <property type="entry name" value="CNMP_BINDING_3"/>
    <property type="match status" value="1"/>
</dbReference>
<dbReference type="PANTHER" id="PTHR10217">
    <property type="entry name" value="VOLTAGE AND LIGAND GATED POTASSIUM CHANNEL"/>
    <property type="match status" value="1"/>
</dbReference>
<keyword evidence="2" id="KW-0813">Transport</keyword>
<dbReference type="SUPFAM" id="SSF55785">
    <property type="entry name" value="PYP-like sensor domain (PAS domain)"/>
    <property type="match status" value="1"/>
</dbReference>
<dbReference type="GO" id="GO:0005249">
    <property type="term" value="F:voltage-gated potassium channel activity"/>
    <property type="evidence" value="ECO:0007669"/>
    <property type="project" value="InterPro"/>
</dbReference>
<dbReference type="InterPro" id="IPR000595">
    <property type="entry name" value="cNMP-bd_dom"/>
</dbReference>
<comment type="subcellular location">
    <subcellularLocation>
        <location evidence="1">Membrane</location>
        <topology evidence="1">Multi-pass membrane protein</topology>
    </subcellularLocation>
</comment>
<dbReference type="InterPro" id="IPR000700">
    <property type="entry name" value="PAS-assoc_C"/>
</dbReference>
<dbReference type="PANTHER" id="PTHR10217:SF533">
    <property type="entry name" value="POTASSIUM VOLTAGE-GATED CHANNEL SUBFAMILY H MEMBER 5"/>
    <property type="match status" value="1"/>
</dbReference>
<dbReference type="PRINTS" id="PR01464">
    <property type="entry name" value="EAGCHANNEL"/>
</dbReference>
<evidence type="ECO:0000256" key="12">
    <source>
        <dbReference type="ARBA" id="ARBA00023136"/>
    </source>
</evidence>
<keyword evidence="5 17" id="KW-0812">Transmembrane</keyword>
<feature type="transmembrane region" description="Helical" evidence="17">
    <location>
        <begin position="419"/>
        <end position="439"/>
    </location>
</feature>